<dbReference type="Pfam" id="PF00440">
    <property type="entry name" value="TetR_N"/>
    <property type="match status" value="1"/>
</dbReference>
<keyword evidence="8" id="KW-1185">Reference proteome</keyword>
<keyword evidence="1" id="KW-0805">Transcription regulation</keyword>
<dbReference type="InterPro" id="IPR050109">
    <property type="entry name" value="HTH-type_TetR-like_transc_reg"/>
</dbReference>
<dbReference type="PROSITE" id="PS50977">
    <property type="entry name" value="HTH_TETR_2"/>
    <property type="match status" value="1"/>
</dbReference>
<dbReference type="PANTHER" id="PTHR30055:SF234">
    <property type="entry name" value="HTH-TYPE TRANSCRIPTIONAL REGULATOR BETI"/>
    <property type="match status" value="1"/>
</dbReference>
<dbReference type="Proteomes" id="UP000580654">
    <property type="component" value="Unassembled WGS sequence"/>
</dbReference>
<evidence type="ECO:0000313" key="8">
    <source>
        <dbReference type="Proteomes" id="UP000580654"/>
    </source>
</evidence>
<evidence type="ECO:0000256" key="3">
    <source>
        <dbReference type="ARBA" id="ARBA00023163"/>
    </source>
</evidence>
<comment type="caution">
    <text evidence="7">The sequence shown here is derived from an EMBL/GenBank/DDBJ whole genome shotgun (WGS) entry which is preliminary data.</text>
</comment>
<dbReference type="Gene3D" id="1.10.357.10">
    <property type="entry name" value="Tetracycline Repressor, domain 2"/>
    <property type="match status" value="1"/>
</dbReference>
<dbReference type="AlphaFoldDB" id="A0A840Y334"/>
<gene>
    <name evidence="7" type="ORF">FHS87_003200</name>
</gene>
<sequence>MPRAAPPDRPDGRPDGRPDARTRVLDAAEAIIRARGVPALTLDGAAREAGVSKGGLLHHFASKEALLVALMRRLAEGIEADFHAIAEAQPEGPARALRACLAFTFDQPDILEAHSRAAAVLLAAFHHDPSLIDPIRDFFARIRARVAAEGAPPGPAAAIMLAGDGLFMARLFRLYEPGPEELAALRATLHGLLEGVR</sequence>
<reference evidence="7 8" key="1">
    <citation type="submission" date="2020-08" db="EMBL/GenBank/DDBJ databases">
        <title>Genomic Encyclopedia of Type Strains, Phase IV (KMG-IV): sequencing the most valuable type-strain genomes for metagenomic binning, comparative biology and taxonomic classification.</title>
        <authorList>
            <person name="Goeker M."/>
        </authorList>
    </citation>
    <scope>NUCLEOTIDE SEQUENCE [LARGE SCALE GENOMIC DNA]</scope>
    <source>
        <strain evidence="7 8">DSM 25622</strain>
    </source>
</reference>
<dbReference type="PANTHER" id="PTHR30055">
    <property type="entry name" value="HTH-TYPE TRANSCRIPTIONAL REGULATOR RUTR"/>
    <property type="match status" value="1"/>
</dbReference>
<dbReference type="EMBL" id="JACIJD010000015">
    <property type="protein sequence ID" value="MBB5695145.1"/>
    <property type="molecule type" value="Genomic_DNA"/>
</dbReference>
<dbReference type="GO" id="GO:0000976">
    <property type="term" value="F:transcription cis-regulatory region binding"/>
    <property type="evidence" value="ECO:0007669"/>
    <property type="project" value="TreeGrafter"/>
</dbReference>
<organism evidence="7 8">
    <name type="scientific">Muricoccus pecuniae</name>
    <dbReference type="NCBI Taxonomy" id="693023"/>
    <lineage>
        <taxon>Bacteria</taxon>
        <taxon>Pseudomonadati</taxon>
        <taxon>Pseudomonadota</taxon>
        <taxon>Alphaproteobacteria</taxon>
        <taxon>Acetobacterales</taxon>
        <taxon>Roseomonadaceae</taxon>
        <taxon>Muricoccus</taxon>
    </lineage>
</organism>
<dbReference type="SUPFAM" id="SSF46689">
    <property type="entry name" value="Homeodomain-like"/>
    <property type="match status" value="1"/>
</dbReference>
<feature type="region of interest" description="Disordered" evidence="5">
    <location>
        <begin position="1"/>
        <end position="20"/>
    </location>
</feature>
<keyword evidence="3" id="KW-0804">Transcription</keyword>
<evidence type="ECO:0000256" key="5">
    <source>
        <dbReference type="SAM" id="MobiDB-lite"/>
    </source>
</evidence>
<keyword evidence="2 4" id="KW-0238">DNA-binding</keyword>
<evidence type="ECO:0000256" key="1">
    <source>
        <dbReference type="ARBA" id="ARBA00023015"/>
    </source>
</evidence>
<accession>A0A840Y334</accession>
<protein>
    <submittedName>
        <fullName evidence="7">AcrR family transcriptional regulator</fullName>
    </submittedName>
</protein>
<feature type="DNA-binding region" description="H-T-H motif" evidence="4">
    <location>
        <begin position="41"/>
        <end position="60"/>
    </location>
</feature>
<dbReference type="PRINTS" id="PR00455">
    <property type="entry name" value="HTHTETR"/>
</dbReference>
<dbReference type="InterPro" id="IPR036271">
    <property type="entry name" value="Tet_transcr_reg_TetR-rel_C_sf"/>
</dbReference>
<dbReference type="InterPro" id="IPR009057">
    <property type="entry name" value="Homeodomain-like_sf"/>
</dbReference>
<dbReference type="InterPro" id="IPR001647">
    <property type="entry name" value="HTH_TetR"/>
</dbReference>
<dbReference type="Pfam" id="PF17937">
    <property type="entry name" value="TetR_C_28"/>
    <property type="match status" value="1"/>
</dbReference>
<feature type="domain" description="HTH tetR-type" evidence="6">
    <location>
        <begin position="18"/>
        <end position="78"/>
    </location>
</feature>
<evidence type="ECO:0000259" key="6">
    <source>
        <dbReference type="PROSITE" id="PS50977"/>
    </source>
</evidence>
<evidence type="ECO:0000256" key="4">
    <source>
        <dbReference type="PROSITE-ProRule" id="PRU00335"/>
    </source>
</evidence>
<dbReference type="RefSeq" id="WP_184520363.1">
    <property type="nucleotide sequence ID" value="NZ_JACIJD010000015.1"/>
</dbReference>
<name>A0A840Y334_9PROT</name>
<proteinExistence type="predicted"/>
<dbReference type="InterPro" id="IPR041479">
    <property type="entry name" value="TetR_CgmR_C"/>
</dbReference>
<dbReference type="SUPFAM" id="SSF48498">
    <property type="entry name" value="Tetracyclin repressor-like, C-terminal domain"/>
    <property type="match status" value="1"/>
</dbReference>
<evidence type="ECO:0000256" key="2">
    <source>
        <dbReference type="ARBA" id="ARBA00023125"/>
    </source>
</evidence>
<evidence type="ECO:0000313" key="7">
    <source>
        <dbReference type="EMBL" id="MBB5695145.1"/>
    </source>
</evidence>
<dbReference type="GO" id="GO:0003700">
    <property type="term" value="F:DNA-binding transcription factor activity"/>
    <property type="evidence" value="ECO:0007669"/>
    <property type="project" value="TreeGrafter"/>
</dbReference>